<evidence type="ECO:0000313" key="1">
    <source>
        <dbReference type="EMBL" id="EFU38755.1"/>
    </source>
</evidence>
<dbReference type="Proteomes" id="UP000003094">
    <property type="component" value="Unassembled WGS sequence"/>
</dbReference>
<name>A0A2R9SN26_9BACL</name>
<dbReference type="AlphaFoldDB" id="A0A2R9SN26"/>
<comment type="caution">
    <text evidence="1">The sequence shown here is derived from an EMBL/GenBank/DDBJ whole genome shotgun (WGS) entry which is preliminary data.</text>
</comment>
<reference evidence="1 2" key="1">
    <citation type="journal article" date="2010" name="BMC Genomics">
        <title>Genome sequence of the pattern forming Paenibacillus vortex bacterium reveals potential for thriving in complex environments.</title>
        <authorList>
            <person name="Sirota-Madi A."/>
            <person name="Olender T."/>
            <person name="Helman Y."/>
            <person name="Ingham C."/>
            <person name="Brainis I."/>
            <person name="Roth D."/>
            <person name="Hagi E."/>
            <person name="Brodsky L."/>
            <person name="Leshkowitz D."/>
            <person name="Galatenko V."/>
            <person name="Nikolaev V."/>
            <person name="Mugasimangalam R.C."/>
            <person name="Bransburg-Zabary S."/>
            <person name="Gutnick D.L."/>
            <person name="Lancet D."/>
            <person name="Ben-Jacob E."/>
        </authorList>
    </citation>
    <scope>NUCLEOTIDE SEQUENCE [LARGE SCALE GENOMIC DNA]</scope>
    <source>
        <strain evidence="1 2">V453</strain>
    </source>
</reference>
<dbReference type="KEGG" id="pvo:PVOR_28414"/>
<accession>A0A2R9SN26</accession>
<gene>
    <name evidence="1" type="ORF">PVOR_28414</name>
</gene>
<dbReference type="EMBL" id="ADHJ01000048">
    <property type="protein sequence ID" value="EFU38755.1"/>
    <property type="molecule type" value="Genomic_DNA"/>
</dbReference>
<organism evidence="1 2">
    <name type="scientific">Paenibacillus vortex V453</name>
    <dbReference type="NCBI Taxonomy" id="715225"/>
    <lineage>
        <taxon>Bacteria</taxon>
        <taxon>Bacillati</taxon>
        <taxon>Bacillota</taxon>
        <taxon>Bacilli</taxon>
        <taxon>Bacillales</taxon>
        <taxon>Paenibacillaceae</taxon>
        <taxon>Paenibacillus</taxon>
    </lineage>
</organism>
<keyword evidence="2" id="KW-1185">Reference proteome</keyword>
<protein>
    <submittedName>
        <fullName evidence="1">Uncharacterized protein</fullName>
    </submittedName>
</protein>
<evidence type="ECO:0000313" key="2">
    <source>
        <dbReference type="Proteomes" id="UP000003094"/>
    </source>
</evidence>
<proteinExistence type="predicted"/>
<sequence>MNGMALFTWKDWRPKSRKEDVSVEETWRSPLKPGKCRKSIILFSWFQRDRNGYILSPTQADNLDSFFRRKATPYSMGWLHKYLF</sequence>